<name>A0A0V0HAR6_SOLCH</name>
<dbReference type="AlphaFoldDB" id="A0A0V0HAR6"/>
<proteinExistence type="predicted"/>
<organism evidence="1">
    <name type="scientific">Solanum chacoense</name>
    <name type="common">Chaco potato</name>
    <dbReference type="NCBI Taxonomy" id="4108"/>
    <lineage>
        <taxon>Eukaryota</taxon>
        <taxon>Viridiplantae</taxon>
        <taxon>Streptophyta</taxon>
        <taxon>Embryophyta</taxon>
        <taxon>Tracheophyta</taxon>
        <taxon>Spermatophyta</taxon>
        <taxon>Magnoliopsida</taxon>
        <taxon>eudicotyledons</taxon>
        <taxon>Gunneridae</taxon>
        <taxon>Pentapetalae</taxon>
        <taxon>asterids</taxon>
        <taxon>lamiids</taxon>
        <taxon>Solanales</taxon>
        <taxon>Solanaceae</taxon>
        <taxon>Solanoideae</taxon>
        <taxon>Solaneae</taxon>
        <taxon>Solanum</taxon>
    </lineage>
</organism>
<dbReference type="EMBL" id="GEDG01022402">
    <property type="protein sequence ID" value="JAP17537.1"/>
    <property type="molecule type" value="Transcribed_RNA"/>
</dbReference>
<accession>A0A0V0HAR6</accession>
<sequence>MPIIQALCISVPAFNSSPHVLDCILLLPTLSSSAGSSHEKTSMITNHESIITFVAVLKEVTRELRSPTW</sequence>
<reference evidence="1" key="1">
    <citation type="submission" date="2015-12" db="EMBL/GenBank/DDBJ databases">
        <title>Gene expression during late stages of embryo sac development: a critical building block for successful pollen-pistil interactions.</title>
        <authorList>
            <person name="Liu Y."/>
            <person name="Joly V."/>
            <person name="Sabar M."/>
            <person name="Matton D.P."/>
        </authorList>
    </citation>
    <scope>NUCLEOTIDE SEQUENCE</scope>
</reference>
<evidence type="ECO:0000313" key="1">
    <source>
        <dbReference type="EMBL" id="JAP17537.1"/>
    </source>
</evidence>
<protein>
    <submittedName>
        <fullName evidence="1">Putative ovule protein</fullName>
    </submittedName>
</protein>